<dbReference type="PANTHER" id="PTHR28069:SF1">
    <property type="entry name" value="PROTEIN MSS51, MITOCHONDRIAL"/>
    <property type="match status" value="1"/>
</dbReference>
<keyword evidence="6" id="KW-1185">Reference proteome</keyword>
<comment type="caution">
    <text evidence="5">The sequence shown here is derived from an EMBL/GenBank/DDBJ whole genome shotgun (WGS) entry which is preliminary data.</text>
</comment>
<protein>
    <recommendedName>
        <fullName evidence="4">MYND-type domain-containing protein</fullName>
    </recommendedName>
</protein>
<evidence type="ECO:0000256" key="3">
    <source>
        <dbReference type="ARBA" id="ARBA00022833"/>
    </source>
</evidence>
<evidence type="ECO:0000256" key="2">
    <source>
        <dbReference type="ARBA" id="ARBA00022771"/>
    </source>
</evidence>
<name>A0AAE0CFZ9_9CHLO</name>
<keyword evidence="3" id="KW-0862">Zinc</keyword>
<evidence type="ECO:0000313" key="5">
    <source>
        <dbReference type="EMBL" id="KAK3253445.1"/>
    </source>
</evidence>
<dbReference type="Pfam" id="PF01753">
    <property type="entry name" value="zf-MYND"/>
    <property type="match status" value="1"/>
</dbReference>
<feature type="domain" description="MYND-type" evidence="4">
    <location>
        <begin position="120"/>
        <end position="157"/>
    </location>
</feature>
<gene>
    <name evidence="5" type="ORF">CYMTET_37307</name>
</gene>
<evidence type="ECO:0000259" key="4">
    <source>
        <dbReference type="PROSITE" id="PS01360"/>
    </source>
</evidence>
<dbReference type="GO" id="GO:0008270">
    <property type="term" value="F:zinc ion binding"/>
    <property type="evidence" value="ECO:0007669"/>
    <property type="project" value="UniProtKB-KW"/>
</dbReference>
<reference evidence="5 6" key="1">
    <citation type="journal article" date="2015" name="Genome Biol. Evol.">
        <title>Comparative Genomics of a Bacterivorous Green Alga Reveals Evolutionary Causalities and Consequences of Phago-Mixotrophic Mode of Nutrition.</title>
        <authorList>
            <person name="Burns J.A."/>
            <person name="Paasch A."/>
            <person name="Narechania A."/>
            <person name="Kim E."/>
        </authorList>
    </citation>
    <scope>NUCLEOTIDE SEQUENCE [LARGE SCALE GENOMIC DNA]</scope>
    <source>
        <strain evidence="5 6">PLY_AMNH</strain>
    </source>
</reference>
<sequence length="285" mass="31777">MSRRFQSNHVSNHVASACAVCKKGYPLVNIYACDRCRFVHYCSREHEDLYTNTTHDSVRCAAFAALPPFQCDVPAQSCGNAWLSHRKSQMQQFDEQVSKATGVSLTDESILAPIIFQRACVICKSTKDVYECATCGVATFCSKTHEDEAATAHHAVCGELQLMMACERRAATASPAEVESESSRYLQFIKPQRRSPTPLSTWQEYFFSQEAAQLQALKRDAAWCELTQILSFPLTIVHALRCLGDAVLPFQDHLCIHVIGAAYTPELRHLGVYEEVRAAASANYI</sequence>
<organism evidence="5 6">
    <name type="scientific">Cymbomonas tetramitiformis</name>
    <dbReference type="NCBI Taxonomy" id="36881"/>
    <lineage>
        <taxon>Eukaryota</taxon>
        <taxon>Viridiplantae</taxon>
        <taxon>Chlorophyta</taxon>
        <taxon>Pyramimonadophyceae</taxon>
        <taxon>Pyramimonadales</taxon>
        <taxon>Pyramimonadaceae</taxon>
        <taxon>Cymbomonas</taxon>
    </lineage>
</organism>
<evidence type="ECO:0000313" key="6">
    <source>
        <dbReference type="Proteomes" id="UP001190700"/>
    </source>
</evidence>
<dbReference type="Proteomes" id="UP001190700">
    <property type="component" value="Unassembled WGS sequence"/>
</dbReference>
<dbReference type="PANTHER" id="PTHR28069">
    <property type="entry name" value="GH20023P"/>
    <property type="match status" value="1"/>
</dbReference>
<dbReference type="PROSITE" id="PS51257">
    <property type="entry name" value="PROKAR_LIPOPROTEIN"/>
    <property type="match status" value="1"/>
</dbReference>
<dbReference type="SUPFAM" id="SSF144232">
    <property type="entry name" value="HIT/MYND zinc finger-like"/>
    <property type="match status" value="2"/>
</dbReference>
<dbReference type="EMBL" id="LGRX02024841">
    <property type="protein sequence ID" value="KAK3253445.1"/>
    <property type="molecule type" value="Genomic_DNA"/>
</dbReference>
<dbReference type="AlphaFoldDB" id="A0AAE0CFZ9"/>
<keyword evidence="1" id="KW-0479">Metal-binding</keyword>
<keyword evidence="2" id="KW-0863">Zinc-finger</keyword>
<dbReference type="PROSITE" id="PS01360">
    <property type="entry name" value="ZF_MYND_1"/>
    <property type="match status" value="1"/>
</dbReference>
<evidence type="ECO:0000256" key="1">
    <source>
        <dbReference type="ARBA" id="ARBA00022723"/>
    </source>
</evidence>
<proteinExistence type="predicted"/>
<dbReference type="InterPro" id="IPR002893">
    <property type="entry name" value="Znf_MYND"/>
</dbReference>
<accession>A0AAE0CFZ9</accession>